<keyword evidence="2" id="KW-0560">Oxidoreductase</keyword>
<evidence type="ECO:0000259" key="3">
    <source>
        <dbReference type="Pfam" id="PF00171"/>
    </source>
</evidence>
<dbReference type="RefSeq" id="WP_069111670.1">
    <property type="nucleotide sequence ID" value="NZ_FNUC01000003.1"/>
</dbReference>
<dbReference type="AlphaFoldDB" id="A0A1H5MME6"/>
<dbReference type="OrthoDB" id="6882680at2"/>
<dbReference type="EMBL" id="FNUC01000003">
    <property type="protein sequence ID" value="SEE90476.1"/>
    <property type="molecule type" value="Genomic_DNA"/>
</dbReference>
<dbReference type="Pfam" id="PF00171">
    <property type="entry name" value="Aldedh"/>
    <property type="match status" value="1"/>
</dbReference>
<feature type="domain" description="Aldehyde dehydrogenase" evidence="3">
    <location>
        <begin position="20"/>
        <end position="472"/>
    </location>
</feature>
<dbReference type="Proteomes" id="UP000181980">
    <property type="component" value="Unassembled WGS sequence"/>
</dbReference>
<keyword evidence="5" id="KW-1185">Reference proteome</keyword>
<reference evidence="5" key="1">
    <citation type="submission" date="2016-10" db="EMBL/GenBank/DDBJ databases">
        <authorList>
            <person name="Varghese N."/>
            <person name="Submissions S."/>
        </authorList>
    </citation>
    <scope>NUCLEOTIDE SEQUENCE [LARGE SCALE GENOMIC DNA]</scope>
    <source>
        <strain evidence="5">DSM 45237</strain>
    </source>
</reference>
<comment type="similarity">
    <text evidence="1">Belongs to the aldehyde dehydrogenase family.</text>
</comment>
<sequence>MTTRQIRHLVAGTWTGEPATERRNPADPGDLVSVTAAGDAGLVDDAVAAATAAQPAWAALPGPARGRVLTGGGELLSARLDEVARDLTREEGKTLAEARGEVQRAADVLRFFGGEGWRSAGDIYPSSVPATLTYTRKEPLGVVAAITPWNFPIAIPAWKIAPALVAGNAVVLKPAGLTTVSTWHLARALVDAGLPSGVLNLVHGSGALLGDALVGHRDVAAVTFTGSTAVGLSIQARAAARRARVQTEMGGKNALVVLDDADPAVAARIAAAGGFALTGQACTATSRVVCTPKIAEAFTAALVEEAGRFAPGDGLADGVLMGPVVSESQLATGRSYLEIAEEDGGEVLTGRDPGDGLFQPPAVVAGVRPGHRIAREEVFGPVVSVLTATDLDEAIDIVNGVDYGLTAGLVSNDLRAVHRFVERAQAGVVKINRPTSGLDLNVPFGGVKDSSTNTYREQGAAAVDFFTWIKSVYLGHD</sequence>
<dbReference type="STRING" id="561176.SAMN04488561_3278"/>
<dbReference type="Gene3D" id="3.40.605.10">
    <property type="entry name" value="Aldehyde Dehydrogenase, Chain A, domain 1"/>
    <property type="match status" value="1"/>
</dbReference>
<evidence type="ECO:0000313" key="4">
    <source>
        <dbReference type="EMBL" id="SEE90476.1"/>
    </source>
</evidence>
<dbReference type="InterPro" id="IPR016162">
    <property type="entry name" value="Ald_DH_N"/>
</dbReference>
<protein>
    <submittedName>
        <fullName evidence="4">Aldehyde dehydrogenase (NAD+)</fullName>
    </submittedName>
</protein>
<evidence type="ECO:0000256" key="1">
    <source>
        <dbReference type="ARBA" id="ARBA00009986"/>
    </source>
</evidence>
<gene>
    <name evidence="4" type="ORF">SAMN04488561_3278</name>
</gene>
<dbReference type="InterPro" id="IPR016163">
    <property type="entry name" value="Ald_DH_C"/>
</dbReference>
<proteinExistence type="inferred from homology"/>
<dbReference type="SUPFAM" id="SSF53720">
    <property type="entry name" value="ALDH-like"/>
    <property type="match status" value="1"/>
</dbReference>
<accession>A0A1H5MME6</accession>
<evidence type="ECO:0000256" key="2">
    <source>
        <dbReference type="ARBA" id="ARBA00023002"/>
    </source>
</evidence>
<dbReference type="PANTHER" id="PTHR11699">
    <property type="entry name" value="ALDEHYDE DEHYDROGENASE-RELATED"/>
    <property type="match status" value="1"/>
</dbReference>
<name>A0A1H5MME6_9ACTN</name>
<dbReference type="InterPro" id="IPR016161">
    <property type="entry name" value="Ald_DH/histidinol_DH"/>
</dbReference>
<dbReference type="GO" id="GO:0016620">
    <property type="term" value="F:oxidoreductase activity, acting on the aldehyde or oxo group of donors, NAD or NADP as acceptor"/>
    <property type="evidence" value="ECO:0007669"/>
    <property type="project" value="InterPro"/>
</dbReference>
<dbReference type="PROSITE" id="PS00070">
    <property type="entry name" value="ALDEHYDE_DEHYDR_CYS"/>
    <property type="match status" value="1"/>
</dbReference>
<dbReference type="InterPro" id="IPR016160">
    <property type="entry name" value="Ald_DH_CS_CYS"/>
</dbReference>
<dbReference type="FunFam" id="3.40.605.10:FF:000007">
    <property type="entry name" value="NAD/NADP-dependent betaine aldehyde dehydrogenase"/>
    <property type="match status" value="1"/>
</dbReference>
<dbReference type="Gene3D" id="3.40.309.10">
    <property type="entry name" value="Aldehyde Dehydrogenase, Chain A, domain 2"/>
    <property type="match status" value="1"/>
</dbReference>
<organism evidence="4 5">
    <name type="scientific">Jiangella alba</name>
    <dbReference type="NCBI Taxonomy" id="561176"/>
    <lineage>
        <taxon>Bacteria</taxon>
        <taxon>Bacillati</taxon>
        <taxon>Actinomycetota</taxon>
        <taxon>Actinomycetes</taxon>
        <taxon>Jiangellales</taxon>
        <taxon>Jiangellaceae</taxon>
        <taxon>Jiangella</taxon>
    </lineage>
</organism>
<evidence type="ECO:0000313" key="5">
    <source>
        <dbReference type="Proteomes" id="UP000181980"/>
    </source>
</evidence>
<dbReference type="InterPro" id="IPR015590">
    <property type="entry name" value="Aldehyde_DH_dom"/>
</dbReference>